<evidence type="ECO:0000256" key="5">
    <source>
        <dbReference type="ARBA" id="ARBA00012266"/>
    </source>
</evidence>
<comment type="pathway">
    <text evidence="2 15">Amino-acid biosynthesis; L-tryptophan biosynthesis; L-tryptophan from chorismate: step 1/5.</text>
</comment>
<dbReference type="InterPro" id="IPR015890">
    <property type="entry name" value="Chorismate_C"/>
</dbReference>
<evidence type="ECO:0000313" key="18">
    <source>
        <dbReference type="EMBL" id="MFC7391570.1"/>
    </source>
</evidence>
<dbReference type="Pfam" id="PF04715">
    <property type="entry name" value="Anth_synt_I_N"/>
    <property type="match status" value="1"/>
</dbReference>
<feature type="domain" description="Chorismate-utilising enzyme C-terminal" evidence="16">
    <location>
        <begin position="223"/>
        <end position="476"/>
    </location>
</feature>
<comment type="similarity">
    <text evidence="3 15">Belongs to the anthranilate synthase component I family.</text>
</comment>
<evidence type="ECO:0000256" key="2">
    <source>
        <dbReference type="ARBA" id="ARBA00004873"/>
    </source>
</evidence>
<dbReference type="PANTHER" id="PTHR11236:SF48">
    <property type="entry name" value="ISOCHORISMATE SYNTHASE MENF"/>
    <property type="match status" value="1"/>
</dbReference>
<dbReference type="InterPro" id="IPR005801">
    <property type="entry name" value="ADC_synthase"/>
</dbReference>
<accession>A0ABW2PSS6</accession>
<keyword evidence="11 15" id="KW-0057">Aromatic amino acid biosynthesis</keyword>
<keyword evidence="9 15" id="KW-0822">Tryptophan biosynthesis</keyword>
<keyword evidence="8 15" id="KW-0479">Metal-binding</keyword>
<dbReference type="SUPFAM" id="SSF56322">
    <property type="entry name" value="ADC synthase"/>
    <property type="match status" value="1"/>
</dbReference>
<dbReference type="Pfam" id="PF00425">
    <property type="entry name" value="Chorismate_bind"/>
    <property type="match status" value="1"/>
</dbReference>
<evidence type="ECO:0000313" key="19">
    <source>
        <dbReference type="Proteomes" id="UP001596505"/>
    </source>
</evidence>
<evidence type="ECO:0000256" key="14">
    <source>
        <dbReference type="ARBA" id="ARBA00047683"/>
    </source>
</evidence>
<evidence type="ECO:0000256" key="15">
    <source>
        <dbReference type="RuleBase" id="RU364045"/>
    </source>
</evidence>
<comment type="subunit">
    <text evidence="4 15">Heterotetramer consisting of two non-identical subunits: a beta subunit (TrpG) and a large alpha subunit (TrpE).</text>
</comment>
<dbReference type="GO" id="GO:0004049">
    <property type="term" value="F:anthranilate synthase activity"/>
    <property type="evidence" value="ECO:0007669"/>
    <property type="project" value="UniProtKB-EC"/>
</dbReference>
<evidence type="ECO:0000259" key="16">
    <source>
        <dbReference type="Pfam" id="PF00425"/>
    </source>
</evidence>
<dbReference type="RefSeq" id="WP_380962700.1">
    <property type="nucleotide sequence ID" value="NZ_JBHTCO010000001.1"/>
</dbReference>
<dbReference type="InterPro" id="IPR005256">
    <property type="entry name" value="Anth_synth_I_PabB"/>
</dbReference>
<dbReference type="InterPro" id="IPR006805">
    <property type="entry name" value="Anth_synth_I_N"/>
</dbReference>
<proteinExistence type="inferred from homology"/>
<feature type="domain" description="Anthranilate synthase component I N-terminal" evidence="17">
    <location>
        <begin position="19"/>
        <end position="155"/>
    </location>
</feature>
<dbReference type="InterPro" id="IPR019999">
    <property type="entry name" value="Anth_synth_I-like"/>
</dbReference>
<evidence type="ECO:0000256" key="8">
    <source>
        <dbReference type="ARBA" id="ARBA00022723"/>
    </source>
</evidence>
<keyword evidence="19" id="KW-1185">Reference proteome</keyword>
<name>A0ABW2PSS6_9BACL</name>
<dbReference type="Gene3D" id="3.60.120.10">
    <property type="entry name" value="Anthranilate synthase"/>
    <property type="match status" value="1"/>
</dbReference>
<comment type="caution">
    <text evidence="18">The sequence shown here is derived from an EMBL/GenBank/DDBJ whole genome shotgun (WGS) entry which is preliminary data.</text>
</comment>
<evidence type="ECO:0000256" key="6">
    <source>
        <dbReference type="ARBA" id="ARBA00020653"/>
    </source>
</evidence>
<gene>
    <name evidence="15 18" type="primary">trpE</name>
    <name evidence="18" type="ORF">ACFQRG_00900</name>
</gene>
<evidence type="ECO:0000256" key="13">
    <source>
        <dbReference type="ARBA" id="ARBA00025634"/>
    </source>
</evidence>
<reference evidence="19" key="1">
    <citation type="journal article" date="2019" name="Int. J. Syst. Evol. Microbiol.">
        <title>The Global Catalogue of Microorganisms (GCM) 10K type strain sequencing project: providing services to taxonomists for standard genome sequencing and annotation.</title>
        <authorList>
            <consortium name="The Broad Institute Genomics Platform"/>
            <consortium name="The Broad Institute Genome Sequencing Center for Infectious Disease"/>
            <person name="Wu L."/>
            <person name="Ma J."/>
        </authorList>
    </citation>
    <scope>NUCLEOTIDE SEQUENCE [LARGE SCALE GENOMIC DNA]</scope>
    <source>
        <strain evidence="19">CGMCC 1.16305</strain>
    </source>
</reference>
<comment type="function">
    <text evidence="13 15">Part of a heterotetrameric complex that catalyzes the two-step biosynthesis of anthranilate, an intermediate in the biosynthesis of L-tryptophan. In the first step, the glutamine-binding beta subunit (TrpG) of anthranilate synthase (AS) provides the glutamine amidotransferase activity which generates ammonia as a substrate that, along with chorismate, is used in the second step, catalyzed by the large alpha subunit of AS (TrpE) to produce anthranilate. In the absence of TrpG, TrpE can synthesize anthranilate directly from chorismate and high concentrations of ammonia.</text>
</comment>
<evidence type="ECO:0000256" key="3">
    <source>
        <dbReference type="ARBA" id="ARBA00009562"/>
    </source>
</evidence>
<keyword evidence="7 15" id="KW-0028">Amino-acid biosynthesis</keyword>
<comment type="cofactor">
    <cofactor evidence="1 15">
        <name>Mg(2+)</name>
        <dbReference type="ChEBI" id="CHEBI:18420"/>
    </cofactor>
</comment>
<evidence type="ECO:0000259" key="17">
    <source>
        <dbReference type="Pfam" id="PF04715"/>
    </source>
</evidence>
<evidence type="ECO:0000256" key="1">
    <source>
        <dbReference type="ARBA" id="ARBA00001946"/>
    </source>
</evidence>
<evidence type="ECO:0000256" key="10">
    <source>
        <dbReference type="ARBA" id="ARBA00022842"/>
    </source>
</evidence>
<dbReference type="NCBIfam" id="TIGR00564">
    <property type="entry name" value="trpE_most"/>
    <property type="match status" value="1"/>
</dbReference>
<evidence type="ECO:0000256" key="12">
    <source>
        <dbReference type="ARBA" id="ARBA00023239"/>
    </source>
</evidence>
<dbReference type="EMBL" id="JBHTCO010000001">
    <property type="protein sequence ID" value="MFC7391570.1"/>
    <property type="molecule type" value="Genomic_DNA"/>
</dbReference>
<sequence length="500" mass="56397">MNPRKRYVTIPLKDSFFTDVFTPIEIAELFQDQFCYLLESRDGQSSWGRFSFIGLNPFAYIKKHGERFVLEDTNGSVLIEASSLKNIMNRSKDFFNVIKTDLDLPFSGGAVGCVGYDAVSDFEKIPKHHSNDLKTPVYEFVFCRTIIAFDHFEQMVNAIHYLTFEEALSEKERQICLENEKNFLNQIVNQLRNKSLSHSFIRFSQNNVDDKASGLSITSTMSKQEYCQKVEEIKEYITAGDVFQTVLSHRMEIDLPVSSWELYRALRVTNPSPYLFYFKGSGYELVGSSPERIVKVQDRVAEIHPIAGTRPRGNDKENDRRLAEELLQDDKERAEHLMLVDLARNDIGKVSEFGSVEVTKLMEVGRFAKVMHLVSVVQGTLKEDASPVDALMAAFPAGTLSGAPKIRAMEIINELEPVSRGFYGGAVGYIGFDGNMDMCITIRTFTCIGEKAYIQAGAGIVADSVPEAEWEETFNKARALLQTAEKARVLFTAAKEGQYV</sequence>
<evidence type="ECO:0000256" key="11">
    <source>
        <dbReference type="ARBA" id="ARBA00023141"/>
    </source>
</evidence>
<evidence type="ECO:0000256" key="7">
    <source>
        <dbReference type="ARBA" id="ARBA00022605"/>
    </source>
</evidence>
<dbReference type="PANTHER" id="PTHR11236">
    <property type="entry name" value="AMINOBENZOATE/ANTHRANILATE SYNTHASE"/>
    <property type="match status" value="1"/>
</dbReference>
<keyword evidence="10 15" id="KW-0460">Magnesium</keyword>
<comment type="catalytic activity">
    <reaction evidence="14 15">
        <text>chorismate + L-glutamine = anthranilate + pyruvate + L-glutamate + H(+)</text>
        <dbReference type="Rhea" id="RHEA:21732"/>
        <dbReference type="ChEBI" id="CHEBI:15361"/>
        <dbReference type="ChEBI" id="CHEBI:15378"/>
        <dbReference type="ChEBI" id="CHEBI:16567"/>
        <dbReference type="ChEBI" id="CHEBI:29748"/>
        <dbReference type="ChEBI" id="CHEBI:29985"/>
        <dbReference type="ChEBI" id="CHEBI:58359"/>
        <dbReference type="EC" id="4.1.3.27"/>
    </reaction>
</comment>
<keyword evidence="12 15" id="KW-0456">Lyase</keyword>
<protein>
    <recommendedName>
        <fullName evidence="6 15">Anthranilate synthase component 1</fullName>
        <ecNumber evidence="5 15">4.1.3.27</ecNumber>
    </recommendedName>
</protein>
<dbReference type="PRINTS" id="PR00095">
    <property type="entry name" value="ANTSNTHASEI"/>
</dbReference>
<evidence type="ECO:0000256" key="4">
    <source>
        <dbReference type="ARBA" id="ARBA00011575"/>
    </source>
</evidence>
<organism evidence="18 19">
    <name type="scientific">Scopulibacillus cellulosilyticus</name>
    <dbReference type="NCBI Taxonomy" id="2665665"/>
    <lineage>
        <taxon>Bacteria</taxon>
        <taxon>Bacillati</taxon>
        <taxon>Bacillota</taxon>
        <taxon>Bacilli</taxon>
        <taxon>Bacillales</taxon>
        <taxon>Sporolactobacillaceae</taxon>
        <taxon>Scopulibacillus</taxon>
    </lineage>
</organism>
<evidence type="ECO:0000256" key="9">
    <source>
        <dbReference type="ARBA" id="ARBA00022822"/>
    </source>
</evidence>
<dbReference type="Proteomes" id="UP001596505">
    <property type="component" value="Unassembled WGS sequence"/>
</dbReference>
<dbReference type="EC" id="4.1.3.27" evidence="5 15"/>